<comment type="caution">
    <text evidence="1">The sequence shown here is derived from an EMBL/GenBank/DDBJ whole genome shotgun (WGS) entry which is preliminary data.</text>
</comment>
<evidence type="ECO:0000313" key="2">
    <source>
        <dbReference type="Proteomes" id="UP000295131"/>
    </source>
</evidence>
<accession>A0A4R5PS28</accession>
<name>A0A4R5PS28_9HYPH</name>
<dbReference type="EMBL" id="SMSI01000001">
    <property type="protein sequence ID" value="TDH39337.1"/>
    <property type="molecule type" value="Genomic_DNA"/>
</dbReference>
<dbReference type="AlphaFoldDB" id="A0A4R5PS28"/>
<gene>
    <name evidence="1" type="ORF">E2A64_09845</name>
</gene>
<sequence>MADETTRSSRTAEIRAVARQDPSRAATMLEAFIAELFDIPVAELRINLDQYSLNSLNGFFRSGEENYFFKFHQEEGEEDMTGEYYRADILSSAGLPVDQPVHMSTLPGEQLLIYRRRSDPRFSDVLFELDQKPDADAIARARDSESDLNGRILSIARSTLQPISEEEAAAEPIHRLFYERLIDLPGGAYPGGRFAKFYVGRQFLFPDDVSVSWGEIADAAVTVNGLRYRATMRQAFDEAHERYRPANTAAAGGIVAHGDAHNANVWYERGDTRDRLAFFDPAFAGDKVPSLLAEVKSTFHNIFAHPFWLYNPEMAEERFTARVRLKDGVVHFETDWQPGQVRMALLEAKAETFWKPWLAHLRDEGLLPADWEEIVRTGLFLSPTLVMNLNAGEGADRHNPVSSAIGLGVALSAASRPIEGEDMFTRFFDAVRPE</sequence>
<evidence type="ECO:0000313" key="1">
    <source>
        <dbReference type="EMBL" id="TDH39337.1"/>
    </source>
</evidence>
<proteinExistence type="predicted"/>
<keyword evidence="2" id="KW-1185">Reference proteome</keyword>
<dbReference type="Proteomes" id="UP000295131">
    <property type="component" value="Unassembled WGS sequence"/>
</dbReference>
<protein>
    <submittedName>
        <fullName evidence="1">Uncharacterized protein</fullName>
    </submittedName>
</protein>
<dbReference type="OrthoDB" id="5180054at2"/>
<organism evidence="1 2">
    <name type="scientific">Pseudohoeflea suaedae</name>
    <dbReference type="NCBI Taxonomy" id="877384"/>
    <lineage>
        <taxon>Bacteria</taxon>
        <taxon>Pseudomonadati</taxon>
        <taxon>Pseudomonadota</taxon>
        <taxon>Alphaproteobacteria</taxon>
        <taxon>Hyphomicrobiales</taxon>
        <taxon>Rhizobiaceae</taxon>
        <taxon>Pseudohoeflea</taxon>
    </lineage>
</organism>
<reference evidence="1 2" key="1">
    <citation type="journal article" date="2013" name="Int. J. Syst. Evol. Microbiol.">
        <title>Hoeflea suaedae sp. nov., an endophytic bacterium isolated from the root of the halophyte Suaeda maritima.</title>
        <authorList>
            <person name="Chung E.J."/>
            <person name="Park J.A."/>
            <person name="Pramanik P."/>
            <person name="Bibi F."/>
            <person name="Jeon C.O."/>
            <person name="Chung Y.R."/>
        </authorList>
    </citation>
    <scope>NUCLEOTIDE SEQUENCE [LARGE SCALE GENOMIC DNA]</scope>
    <source>
        <strain evidence="1 2">YC6898</strain>
    </source>
</reference>